<dbReference type="Pfam" id="PF00582">
    <property type="entry name" value="Usp"/>
    <property type="match status" value="2"/>
</dbReference>
<sequence>MGEAIRRILVPVDASPTSRAAVRLAGELATRWRATLELTHVRPLYPAELSDIPANRLGEADHDHQALNSGEAAAFRHAREALGEDFSAPLEEITLRERDLVHHLARDLLAHLRHYDHALLVVGLPGAPGHLLAGLGDTLLHKATCPVAVVRADQPPVAGIDRLLLPLDGSSHSDRAARLAADLAASGGLPVTLLHCASGSHDGDGDGDWRFARARRHFADSLDVETRSLVDASPARGLLTEIRRRGGRPLVVMGRRGLGQWRERLLGSVSRRLIAEAPCPVLVVTHRN</sequence>
<dbReference type="Proteomes" id="UP000321275">
    <property type="component" value="Unassembled WGS sequence"/>
</dbReference>
<evidence type="ECO:0000313" key="4">
    <source>
        <dbReference type="Proteomes" id="UP000321275"/>
    </source>
</evidence>
<dbReference type="PANTHER" id="PTHR46268">
    <property type="entry name" value="STRESS RESPONSE PROTEIN NHAX"/>
    <property type="match status" value="1"/>
</dbReference>
<dbReference type="InterPro" id="IPR006015">
    <property type="entry name" value="Universal_stress_UspA"/>
</dbReference>
<dbReference type="CDD" id="cd00293">
    <property type="entry name" value="USP-like"/>
    <property type="match status" value="2"/>
</dbReference>
<protein>
    <submittedName>
        <fullName evidence="3">Universal stress protein UspA</fullName>
    </submittedName>
</protein>
<dbReference type="PRINTS" id="PR01438">
    <property type="entry name" value="UNVRSLSTRESS"/>
</dbReference>
<dbReference type="AlphaFoldDB" id="A0A510X434"/>
<evidence type="ECO:0000256" key="1">
    <source>
        <dbReference type="ARBA" id="ARBA00008791"/>
    </source>
</evidence>
<evidence type="ECO:0000313" key="3">
    <source>
        <dbReference type="EMBL" id="GEK46192.1"/>
    </source>
</evidence>
<name>A0A510X434_9GAMM</name>
<dbReference type="Gene3D" id="3.40.50.12370">
    <property type="match status" value="1"/>
</dbReference>
<proteinExistence type="inferred from homology"/>
<comment type="caution">
    <text evidence="3">The sequence shown here is derived from an EMBL/GenBank/DDBJ whole genome shotgun (WGS) entry which is preliminary data.</text>
</comment>
<reference evidence="3 4" key="1">
    <citation type="submission" date="2019-07" db="EMBL/GenBank/DDBJ databases">
        <title>Whole genome shotgun sequence of Halomonas pacifica NBRC 102220.</title>
        <authorList>
            <person name="Hosoyama A."/>
            <person name="Uohara A."/>
            <person name="Ohji S."/>
            <person name="Ichikawa N."/>
        </authorList>
    </citation>
    <scope>NUCLEOTIDE SEQUENCE [LARGE SCALE GENOMIC DNA]</scope>
    <source>
        <strain evidence="3 4">NBRC 102220</strain>
    </source>
</reference>
<dbReference type="EMBL" id="BJUK01000004">
    <property type="protein sequence ID" value="GEK46192.1"/>
    <property type="molecule type" value="Genomic_DNA"/>
</dbReference>
<dbReference type="OrthoDB" id="6174426at2"/>
<comment type="similarity">
    <text evidence="1">Belongs to the universal stress protein A family.</text>
</comment>
<gene>
    <name evidence="3" type="ORF">HPA02_04750</name>
</gene>
<accession>A0A510X434</accession>
<dbReference type="PANTHER" id="PTHR46268:SF6">
    <property type="entry name" value="UNIVERSAL STRESS PROTEIN UP12"/>
    <property type="match status" value="1"/>
</dbReference>
<organism evidence="3 4">
    <name type="scientific">Bisbaumannia pacifica</name>
    <dbReference type="NCBI Taxonomy" id="77098"/>
    <lineage>
        <taxon>Bacteria</taxon>
        <taxon>Pseudomonadati</taxon>
        <taxon>Pseudomonadota</taxon>
        <taxon>Gammaproteobacteria</taxon>
        <taxon>Oceanospirillales</taxon>
        <taxon>Halomonadaceae</taxon>
        <taxon>Bisbaumannia</taxon>
    </lineage>
</organism>
<dbReference type="RefSeq" id="WP_146801476.1">
    <property type="nucleotide sequence ID" value="NZ_BJUK01000004.1"/>
</dbReference>
<keyword evidence="4" id="KW-1185">Reference proteome</keyword>
<feature type="domain" description="UspA" evidence="2">
    <location>
        <begin position="161"/>
        <end position="284"/>
    </location>
</feature>
<dbReference type="InterPro" id="IPR006016">
    <property type="entry name" value="UspA"/>
</dbReference>
<feature type="domain" description="UspA" evidence="2">
    <location>
        <begin position="5"/>
        <end position="151"/>
    </location>
</feature>
<evidence type="ECO:0000259" key="2">
    <source>
        <dbReference type="Pfam" id="PF00582"/>
    </source>
</evidence>
<dbReference type="SUPFAM" id="SSF52402">
    <property type="entry name" value="Adenine nucleotide alpha hydrolases-like"/>
    <property type="match status" value="2"/>
</dbReference>